<sequence length="75" mass="8572">MLHLSDGNAHHFADYLQGSLVDHHPSRILLLFVVFLLCFPPTSFVVDLQDRMYCLLISDGFADHFANCLQDFVHP</sequence>
<dbReference type="AlphaFoldDB" id="A0AAF0QQX9"/>
<evidence type="ECO:0000256" key="1">
    <source>
        <dbReference type="SAM" id="Phobius"/>
    </source>
</evidence>
<name>A0AAF0QQX9_SOLVR</name>
<evidence type="ECO:0000313" key="2">
    <source>
        <dbReference type="EMBL" id="WMV25605.1"/>
    </source>
</evidence>
<dbReference type="EMBL" id="CP133615">
    <property type="protein sequence ID" value="WMV25605.1"/>
    <property type="molecule type" value="Genomic_DNA"/>
</dbReference>
<organism evidence="2 3">
    <name type="scientific">Solanum verrucosum</name>
    <dbReference type="NCBI Taxonomy" id="315347"/>
    <lineage>
        <taxon>Eukaryota</taxon>
        <taxon>Viridiplantae</taxon>
        <taxon>Streptophyta</taxon>
        <taxon>Embryophyta</taxon>
        <taxon>Tracheophyta</taxon>
        <taxon>Spermatophyta</taxon>
        <taxon>Magnoliopsida</taxon>
        <taxon>eudicotyledons</taxon>
        <taxon>Gunneridae</taxon>
        <taxon>Pentapetalae</taxon>
        <taxon>asterids</taxon>
        <taxon>lamiids</taxon>
        <taxon>Solanales</taxon>
        <taxon>Solanaceae</taxon>
        <taxon>Solanoideae</taxon>
        <taxon>Solaneae</taxon>
        <taxon>Solanum</taxon>
    </lineage>
</organism>
<keyword evidence="1" id="KW-0472">Membrane</keyword>
<proteinExistence type="predicted"/>
<protein>
    <submittedName>
        <fullName evidence="2">Uncharacterized protein</fullName>
    </submittedName>
</protein>
<dbReference type="Proteomes" id="UP001234989">
    <property type="component" value="Chromosome 4"/>
</dbReference>
<accession>A0AAF0QQX9</accession>
<keyword evidence="1" id="KW-1133">Transmembrane helix</keyword>
<reference evidence="2" key="1">
    <citation type="submission" date="2023-08" db="EMBL/GenBank/DDBJ databases">
        <title>A de novo genome assembly of Solanum verrucosum Schlechtendal, a Mexican diploid species geographically isolated from the other diploid A-genome species in potato relatives.</title>
        <authorList>
            <person name="Hosaka K."/>
        </authorList>
    </citation>
    <scope>NUCLEOTIDE SEQUENCE</scope>
    <source>
        <tissue evidence="2">Young leaves</tissue>
    </source>
</reference>
<gene>
    <name evidence="2" type="ORF">MTR67_018990</name>
</gene>
<feature type="transmembrane region" description="Helical" evidence="1">
    <location>
        <begin position="28"/>
        <end position="46"/>
    </location>
</feature>
<keyword evidence="1" id="KW-0812">Transmembrane</keyword>
<keyword evidence="3" id="KW-1185">Reference proteome</keyword>
<evidence type="ECO:0000313" key="3">
    <source>
        <dbReference type="Proteomes" id="UP001234989"/>
    </source>
</evidence>